<accession>A0A644VLB8</accession>
<dbReference type="PROSITE" id="PS00198">
    <property type="entry name" value="4FE4S_FER_1"/>
    <property type="match status" value="2"/>
</dbReference>
<keyword evidence="7" id="KW-0411">Iron-sulfur</keyword>
<feature type="domain" description="4Fe-4S ferredoxin-type" evidence="8">
    <location>
        <begin position="28"/>
        <end position="57"/>
    </location>
</feature>
<evidence type="ECO:0000256" key="3">
    <source>
        <dbReference type="ARBA" id="ARBA00010870"/>
    </source>
</evidence>
<evidence type="ECO:0000259" key="8">
    <source>
        <dbReference type="PROSITE" id="PS51379"/>
    </source>
</evidence>
<dbReference type="AlphaFoldDB" id="A0A644VLB8"/>
<organism evidence="9">
    <name type="scientific">bioreactor metagenome</name>
    <dbReference type="NCBI Taxonomy" id="1076179"/>
    <lineage>
        <taxon>unclassified sequences</taxon>
        <taxon>metagenomes</taxon>
        <taxon>ecological metagenomes</taxon>
    </lineage>
</organism>
<comment type="similarity">
    <text evidence="3">Belongs to the FrhG family.</text>
</comment>
<dbReference type="NCBIfam" id="NF005012">
    <property type="entry name" value="PRK06411.1"/>
    <property type="match status" value="1"/>
</dbReference>
<dbReference type="Pfam" id="PF13187">
    <property type="entry name" value="Fer4_9"/>
    <property type="match status" value="1"/>
</dbReference>
<feature type="domain" description="4Fe-4S ferredoxin-type" evidence="8">
    <location>
        <begin position="59"/>
        <end position="88"/>
    </location>
</feature>
<dbReference type="GO" id="GO:0046872">
    <property type="term" value="F:metal ion binding"/>
    <property type="evidence" value="ECO:0007669"/>
    <property type="project" value="UniProtKB-KW"/>
</dbReference>
<evidence type="ECO:0000256" key="1">
    <source>
        <dbReference type="ARBA" id="ARBA00001966"/>
    </source>
</evidence>
<dbReference type="InterPro" id="IPR006137">
    <property type="entry name" value="NADH_UbQ_OxRdtase-like_20kDa"/>
</dbReference>
<evidence type="ECO:0000313" key="9">
    <source>
        <dbReference type="EMBL" id="MPL92065.1"/>
    </source>
</evidence>
<evidence type="ECO:0000256" key="5">
    <source>
        <dbReference type="ARBA" id="ARBA00022723"/>
    </source>
</evidence>
<dbReference type="Gene3D" id="3.40.50.12280">
    <property type="match status" value="1"/>
</dbReference>
<dbReference type="InterPro" id="IPR017900">
    <property type="entry name" value="4Fe4S_Fe_S_CS"/>
</dbReference>
<evidence type="ECO:0000256" key="4">
    <source>
        <dbReference type="ARBA" id="ARBA00022485"/>
    </source>
</evidence>
<reference evidence="9" key="1">
    <citation type="submission" date="2019-08" db="EMBL/GenBank/DDBJ databases">
        <authorList>
            <person name="Kucharzyk K."/>
            <person name="Murdoch R.W."/>
            <person name="Higgins S."/>
            <person name="Loffler F."/>
        </authorList>
    </citation>
    <scope>NUCLEOTIDE SEQUENCE</scope>
</reference>
<sequence length="242" mass="26059">MFKLLETILAGKIKTEPINNMGEKNFRGELELNPNACIKCNKCVEACPTGAITTKNATGLPEIDYKRCLFCGRCVESCGKEALYHTGRDAAPIFTGEKTTPIGEFIKNKIGRSLAIRHLDAGSCNACDFEMGALSNPLYDLQQYGMHFVASPRHADLLMVTGVVTRNLEQALIISYEAMQEPKIVMAVGACPISGGIFGETYAIAGFLDKILPVDIVVPGCPPRPAAMLVALAAAAELYAKK</sequence>
<dbReference type="Gene3D" id="3.30.70.20">
    <property type="match status" value="1"/>
</dbReference>
<dbReference type="GO" id="GO:0016491">
    <property type="term" value="F:oxidoreductase activity"/>
    <property type="evidence" value="ECO:0007669"/>
    <property type="project" value="UniProtKB-KW"/>
</dbReference>
<evidence type="ECO:0000256" key="7">
    <source>
        <dbReference type="ARBA" id="ARBA00023014"/>
    </source>
</evidence>
<keyword evidence="9" id="KW-0560">Oxidoreductase</keyword>
<protein>
    <submittedName>
        <fullName evidence="9">NAD(P)H-quinone oxidoreductase subunit K, chloroplastic</fullName>
        <ecNumber evidence="9">1.6.5.11</ecNumber>
    </submittedName>
</protein>
<dbReference type="SUPFAM" id="SSF54862">
    <property type="entry name" value="4Fe-4S ferredoxins"/>
    <property type="match status" value="1"/>
</dbReference>
<evidence type="ECO:0000256" key="2">
    <source>
        <dbReference type="ARBA" id="ARBA00009173"/>
    </source>
</evidence>
<evidence type="ECO:0000256" key="6">
    <source>
        <dbReference type="ARBA" id="ARBA00023004"/>
    </source>
</evidence>
<dbReference type="EMBL" id="VSSQ01000347">
    <property type="protein sequence ID" value="MPL92065.1"/>
    <property type="molecule type" value="Genomic_DNA"/>
</dbReference>
<dbReference type="PANTHER" id="PTHR42989:SF1">
    <property type="entry name" value="FORMATE HYDROGENLYASE SUBUNIT 7-RELATED"/>
    <property type="match status" value="1"/>
</dbReference>
<dbReference type="GO" id="GO:0051539">
    <property type="term" value="F:4 iron, 4 sulfur cluster binding"/>
    <property type="evidence" value="ECO:0007669"/>
    <property type="project" value="UniProtKB-KW"/>
</dbReference>
<dbReference type="InterPro" id="IPR052375">
    <property type="entry name" value="Complex_I_20kDa-like"/>
</dbReference>
<dbReference type="PANTHER" id="PTHR42989">
    <property type="entry name" value="HYDROGENASE-4 COMPONENT I"/>
    <property type="match status" value="1"/>
</dbReference>
<comment type="caution">
    <text evidence="9">The sequence shown here is derived from an EMBL/GenBank/DDBJ whole genome shotgun (WGS) entry which is preliminary data.</text>
</comment>
<dbReference type="PROSITE" id="PS51379">
    <property type="entry name" value="4FE4S_FER_2"/>
    <property type="match status" value="2"/>
</dbReference>
<keyword evidence="6" id="KW-0408">Iron</keyword>
<comment type="similarity">
    <text evidence="2">Belongs to the complex I 20 kDa subunit family.</text>
</comment>
<comment type="cofactor">
    <cofactor evidence="1">
        <name>[4Fe-4S] cluster</name>
        <dbReference type="ChEBI" id="CHEBI:49883"/>
    </cofactor>
</comment>
<dbReference type="SUPFAM" id="SSF56770">
    <property type="entry name" value="HydA/Nqo6-like"/>
    <property type="match status" value="1"/>
</dbReference>
<dbReference type="Pfam" id="PF01058">
    <property type="entry name" value="Oxidored_q6"/>
    <property type="match status" value="1"/>
</dbReference>
<gene>
    <name evidence="9" type="primary">ndhK_9</name>
    <name evidence="9" type="ORF">SDC9_38160</name>
</gene>
<keyword evidence="5" id="KW-0479">Metal-binding</keyword>
<keyword evidence="4" id="KW-0004">4Fe-4S</keyword>
<dbReference type="EC" id="1.6.5.11" evidence="9"/>
<name>A0A644VLB8_9ZZZZ</name>
<proteinExistence type="inferred from homology"/>
<dbReference type="InterPro" id="IPR017896">
    <property type="entry name" value="4Fe4S_Fe-S-bd"/>
</dbReference>